<evidence type="ECO:0000259" key="1">
    <source>
        <dbReference type="SMART" id="SM00347"/>
    </source>
</evidence>
<comment type="caution">
    <text evidence="2">The sequence shown here is derived from an EMBL/GenBank/DDBJ whole genome shotgun (WGS) entry which is preliminary data.</text>
</comment>
<dbReference type="SMART" id="SM00347">
    <property type="entry name" value="HTH_MARR"/>
    <property type="match status" value="1"/>
</dbReference>
<gene>
    <name evidence="2" type="ORF">SVIO_082360</name>
</gene>
<dbReference type="InterPro" id="IPR036390">
    <property type="entry name" value="WH_DNA-bd_sf"/>
</dbReference>
<organism evidence="2 3">
    <name type="scientific">Streptomyces violaceusniger</name>
    <dbReference type="NCBI Taxonomy" id="68280"/>
    <lineage>
        <taxon>Bacteria</taxon>
        <taxon>Bacillati</taxon>
        <taxon>Actinomycetota</taxon>
        <taxon>Actinomycetes</taxon>
        <taxon>Kitasatosporales</taxon>
        <taxon>Streptomycetaceae</taxon>
        <taxon>Streptomyces</taxon>
        <taxon>Streptomyces violaceusniger group</taxon>
    </lineage>
</organism>
<name>A0A4D4LHN1_STRVO</name>
<dbReference type="InterPro" id="IPR000835">
    <property type="entry name" value="HTH_MarR-typ"/>
</dbReference>
<dbReference type="GO" id="GO:0003700">
    <property type="term" value="F:DNA-binding transcription factor activity"/>
    <property type="evidence" value="ECO:0007669"/>
    <property type="project" value="InterPro"/>
</dbReference>
<dbReference type="EMBL" id="BJHW01000001">
    <property type="protein sequence ID" value="GDY57613.1"/>
    <property type="molecule type" value="Genomic_DNA"/>
</dbReference>
<dbReference type="InterPro" id="IPR036388">
    <property type="entry name" value="WH-like_DNA-bd_sf"/>
</dbReference>
<sequence>MHDERERVANLLGATALAITDDLLSAPAAASRLSMSAAAALIVLRADPGVSVTELGRRVGLTQSAAVRMVDGLERDALVERRRGIGNWTGVHPTAKGRRTAGQLLTSRTSRLTGVLDGLGEAEVRDLGALLATLLDGLYQGSGSADRMCRLCDRTACTPDGVECPVGAADRAVARAAAEDGAAARAVAEDGAAARAAAEDGARTDHG</sequence>
<dbReference type="PANTHER" id="PTHR33164:SF43">
    <property type="entry name" value="HTH-TYPE TRANSCRIPTIONAL REPRESSOR YETL"/>
    <property type="match status" value="1"/>
</dbReference>
<dbReference type="PANTHER" id="PTHR33164">
    <property type="entry name" value="TRANSCRIPTIONAL REGULATOR, MARR FAMILY"/>
    <property type="match status" value="1"/>
</dbReference>
<dbReference type="SUPFAM" id="SSF46785">
    <property type="entry name" value="Winged helix' DNA-binding domain"/>
    <property type="match status" value="1"/>
</dbReference>
<dbReference type="Proteomes" id="UP000301309">
    <property type="component" value="Unassembled WGS sequence"/>
</dbReference>
<dbReference type="InterPro" id="IPR039422">
    <property type="entry name" value="MarR/SlyA-like"/>
</dbReference>
<evidence type="ECO:0000313" key="2">
    <source>
        <dbReference type="EMBL" id="GDY57613.1"/>
    </source>
</evidence>
<dbReference type="GO" id="GO:0006950">
    <property type="term" value="P:response to stress"/>
    <property type="evidence" value="ECO:0007669"/>
    <property type="project" value="TreeGrafter"/>
</dbReference>
<accession>A0A4D4LHN1</accession>
<dbReference type="Gene3D" id="1.10.10.10">
    <property type="entry name" value="Winged helix-like DNA-binding domain superfamily/Winged helix DNA-binding domain"/>
    <property type="match status" value="1"/>
</dbReference>
<dbReference type="OrthoDB" id="4323829at2"/>
<protein>
    <recommendedName>
        <fullName evidence="1">HTH marR-type domain-containing protein</fullName>
    </recommendedName>
</protein>
<dbReference type="RefSeq" id="WP_137980077.1">
    <property type="nucleotide sequence ID" value="NZ_BAAASO010000031.1"/>
</dbReference>
<feature type="domain" description="HTH marR-type" evidence="1">
    <location>
        <begin position="26"/>
        <end position="124"/>
    </location>
</feature>
<dbReference type="Pfam" id="PF12802">
    <property type="entry name" value="MarR_2"/>
    <property type="match status" value="1"/>
</dbReference>
<reference evidence="2 3" key="1">
    <citation type="journal article" date="2020" name="Int. J. Syst. Evol. Microbiol.">
        <title>Reclassification of Streptomyces castelarensis and Streptomyces sporoclivatus as later heterotypic synonyms of Streptomyces antimycoticus.</title>
        <authorList>
            <person name="Komaki H."/>
            <person name="Tamura T."/>
        </authorList>
    </citation>
    <scope>NUCLEOTIDE SEQUENCE [LARGE SCALE GENOMIC DNA]</scope>
    <source>
        <strain evidence="2 3">NBRC 13459</strain>
    </source>
</reference>
<dbReference type="AlphaFoldDB" id="A0A4D4LHN1"/>
<proteinExistence type="predicted"/>
<evidence type="ECO:0000313" key="3">
    <source>
        <dbReference type="Proteomes" id="UP000301309"/>
    </source>
</evidence>
<keyword evidence="3" id="KW-1185">Reference proteome</keyword>